<evidence type="ECO:0000256" key="2">
    <source>
        <dbReference type="ARBA" id="ARBA00022525"/>
    </source>
</evidence>
<protein>
    <submittedName>
        <fullName evidence="5">ADP-ribosyltransferase exoenzyme family protein</fullName>
    </submittedName>
</protein>
<dbReference type="SUPFAM" id="SSF55486">
    <property type="entry name" value="Metalloproteases ('zincins'), catalytic domain"/>
    <property type="match status" value="1"/>
</dbReference>
<dbReference type="Gene3D" id="3.40.390.10">
    <property type="entry name" value="Collagenase (Catalytic Domain)"/>
    <property type="match status" value="1"/>
</dbReference>
<dbReference type="Pfam" id="PF03496">
    <property type="entry name" value="ADPrib_exo_Tox"/>
    <property type="match status" value="1"/>
</dbReference>
<dbReference type="GO" id="GO:0008237">
    <property type="term" value="F:metallopeptidase activity"/>
    <property type="evidence" value="ECO:0007669"/>
    <property type="project" value="InterPro"/>
</dbReference>
<accession>A0AAN0W452</accession>
<feature type="chain" id="PRO_5042818858" evidence="3">
    <location>
        <begin position="30"/>
        <end position="491"/>
    </location>
</feature>
<dbReference type="PROSITE" id="PS51996">
    <property type="entry name" value="TR_MART"/>
    <property type="match status" value="1"/>
</dbReference>
<dbReference type="InterPro" id="IPR003540">
    <property type="entry name" value="ADP-ribosyltransferase"/>
</dbReference>
<comment type="subcellular location">
    <subcellularLocation>
        <location evidence="1">Secreted</location>
    </subcellularLocation>
</comment>
<keyword evidence="3" id="KW-0732">Signal</keyword>
<geneLocation type="plasmid" evidence="5 6">
    <name>pBFI_2</name>
</geneLocation>
<dbReference type="RefSeq" id="WP_001996214.1">
    <property type="nucleotide sequence ID" value="NZ_CP009636.1"/>
</dbReference>
<dbReference type="SUPFAM" id="SSF56399">
    <property type="entry name" value="ADP-ribosylation"/>
    <property type="match status" value="1"/>
</dbReference>
<evidence type="ECO:0000256" key="3">
    <source>
        <dbReference type="SAM" id="SignalP"/>
    </source>
</evidence>
<dbReference type="Gene3D" id="3.90.176.10">
    <property type="entry name" value="Toxin ADP-ribosyltransferase, Chain A, domain 1"/>
    <property type="match status" value="1"/>
</dbReference>
<dbReference type="AlphaFoldDB" id="A0AAN0W452"/>
<feature type="domain" description="ATLF-like" evidence="4">
    <location>
        <begin position="286"/>
        <end position="483"/>
    </location>
</feature>
<gene>
    <name evidence="5" type="ORF">AK40_5839</name>
</gene>
<dbReference type="CDD" id="cd20493">
    <property type="entry name" value="M34_ATLF_C-like"/>
    <property type="match status" value="1"/>
</dbReference>
<name>A0AAN0W452_BACCE</name>
<sequence length="491" mass="56614">MKYFLSRTTISAFVITMILGLSPMNTVNAQENSSGMPHNESKEKNKEIIKTEQFDKWKKSLTPSEEDALEGFKYSKINELIKKVDGNIDFIKGDLYVNVGNTYKLLGVDGIREVIRNLDTALMKSKKIEKDIHVYRYLTEADVDFRIGDLSTSFHQSTINRDKYKLISQNFKYGFYNDYLDAYLTEEEGLSKSEILLDLKLPKGTHVGFLNNKDHILLSRNQGILVTNSSIIVINGKEKIKVEAELIDKNLIKNKIQTKEDRLNDYFRKIIEKDTSIHRENEIPTETKLIELVTNSLNASFTVNRAETLLHTLTQNIPSDLLLKTLEQMNHRAAITITDSSWENLESELGQSFSDLNENALAFYDHKTKELIVNLSIHDHEINPFKLIRDDHSAFDTDVQTLIHEFGHAVDDLILNDLSQTSEFMDLYQEEKGNIKIEQYMTSDQEEFFASAFSYIFSPNTQYQMRIKQEAPKTVAFIQKALEEKGLYKKN</sequence>
<feature type="signal peptide" evidence="3">
    <location>
        <begin position="1"/>
        <end position="29"/>
    </location>
</feature>
<keyword evidence="5" id="KW-0614">Plasmid</keyword>
<dbReference type="EMBL" id="CP009636">
    <property type="protein sequence ID" value="AJI08398.1"/>
    <property type="molecule type" value="Genomic_DNA"/>
</dbReference>
<keyword evidence="2" id="KW-0964">Secreted</keyword>
<evidence type="ECO:0000313" key="6">
    <source>
        <dbReference type="Proteomes" id="UP000031861"/>
    </source>
</evidence>
<evidence type="ECO:0000259" key="4">
    <source>
        <dbReference type="PROSITE" id="PS51995"/>
    </source>
</evidence>
<dbReference type="Pfam" id="PF07737">
    <property type="entry name" value="ATLF"/>
    <property type="match status" value="1"/>
</dbReference>
<dbReference type="GO" id="GO:0005576">
    <property type="term" value="C:extracellular region"/>
    <property type="evidence" value="ECO:0007669"/>
    <property type="project" value="UniProtKB-SubCell"/>
</dbReference>
<evidence type="ECO:0000313" key="5">
    <source>
        <dbReference type="EMBL" id="AJI08398.1"/>
    </source>
</evidence>
<dbReference type="InterPro" id="IPR024079">
    <property type="entry name" value="MetalloPept_cat_dom_sf"/>
</dbReference>
<proteinExistence type="predicted"/>
<dbReference type="InterPro" id="IPR014781">
    <property type="entry name" value="Anthrax_toxin_lethal/edema_N/C"/>
</dbReference>
<dbReference type="PROSITE" id="PS51995">
    <property type="entry name" value="ATLF"/>
    <property type="match status" value="1"/>
</dbReference>
<reference evidence="5 6" key="1">
    <citation type="journal article" date="2015" name="Genome Announc.">
        <title>Complete genome sequences for 35 biothreat assay-relevant bacillus species.</title>
        <authorList>
            <person name="Johnson S.L."/>
            <person name="Daligault H.E."/>
            <person name="Davenport K.W."/>
            <person name="Jaissle J."/>
            <person name="Frey K.G."/>
            <person name="Ladner J.T."/>
            <person name="Broomall S.M."/>
            <person name="Bishop-Lilly K.A."/>
            <person name="Bruce D.C."/>
            <person name="Gibbons H.S."/>
            <person name="Coyne S.R."/>
            <person name="Lo C.C."/>
            <person name="Meincke L."/>
            <person name="Munk A.C."/>
            <person name="Koroleva G.I."/>
            <person name="Rosenzweig C.N."/>
            <person name="Palacios G.F."/>
            <person name="Redden C.L."/>
            <person name="Minogue T.D."/>
            <person name="Chain P.S."/>
        </authorList>
    </citation>
    <scope>NUCLEOTIDE SEQUENCE [LARGE SCALE GENOMIC DNA]</scope>
    <source>
        <strain evidence="5 6">03BB108</strain>
    </source>
</reference>
<organism evidence="5 6">
    <name type="scientific">Bacillus cereus 03BB108</name>
    <dbReference type="NCBI Taxonomy" id="451709"/>
    <lineage>
        <taxon>Bacteria</taxon>
        <taxon>Bacillati</taxon>
        <taxon>Bacillota</taxon>
        <taxon>Bacilli</taxon>
        <taxon>Bacillales</taxon>
        <taxon>Bacillaceae</taxon>
        <taxon>Bacillus</taxon>
        <taxon>Bacillus cereus group</taxon>
    </lineage>
</organism>
<evidence type="ECO:0000256" key="1">
    <source>
        <dbReference type="ARBA" id="ARBA00004613"/>
    </source>
</evidence>
<dbReference type="Proteomes" id="UP000031861">
    <property type="component" value="Plasmid pBFI_2"/>
</dbReference>
<dbReference type="InterPro" id="IPR047568">
    <property type="entry name" value="ATLF-like_dom"/>
</dbReference>